<reference evidence="1 2" key="1">
    <citation type="submission" date="2016-10" db="EMBL/GenBank/DDBJ databases">
        <authorList>
            <person name="de Groot N.N."/>
        </authorList>
    </citation>
    <scope>NUCLEOTIDE SEQUENCE [LARGE SCALE GENOMIC DNA]</scope>
    <source>
        <strain evidence="1 2">DSM 22024</strain>
    </source>
</reference>
<gene>
    <name evidence="1" type="ORF">SAMN04489717_3506</name>
</gene>
<evidence type="ECO:0000313" key="1">
    <source>
        <dbReference type="EMBL" id="SDS68214.1"/>
    </source>
</evidence>
<dbReference type="EMBL" id="LT629732">
    <property type="protein sequence ID" value="SDS68214.1"/>
    <property type="molecule type" value="Genomic_DNA"/>
</dbReference>
<evidence type="ECO:0000313" key="2">
    <source>
        <dbReference type="Proteomes" id="UP000198983"/>
    </source>
</evidence>
<sequence>MLGAMASVKQKISDAREPVADRRKATLLRHIR</sequence>
<accession>A0A1H1U719</accession>
<proteinExistence type="predicted"/>
<organism evidence="1 2">
    <name type="scientific">Actinopolymorpha singaporensis</name>
    <dbReference type="NCBI Taxonomy" id="117157"/>
    <lineage>
        <taxon>Bacteria</taxon>
        <taxon>Bacillati</taxon>
        <taxon>Actinomycetota</taxon>
        <taxon>Actinomycetes</taxon>
        <taxon>Propionibacteriales</taxon>
        <taxon>Actinopolymorphaceae</taxon>
        <taxon>Actinopolymorpha</taxon>
    </lineage>
</organism>
<keyword evidence="2" id="KW-1185">Reference proteome</keyword>
<dbReference type="Proteomes" id="UP000198983">
    <property type="component" value="Chromosome I"/>
</dbReference>
<protein>
    <submittedName>
        <fullName evidence="1">Uncharacterized protein</fullName>
    </submittedName>
</protein>
<name>A0A1H1U719_9ACTN</name>
<dbReference type="AlphaFoldDB" id="A0A1H1U719"/>